<dbReference type="EnsemblPlants" id="evm.model.03.1154">
    <property type="protein sequence ID" value="cds.evm.model.03.1154"/>
    <property type="gene ID" value="evm.TU.03.1154"/>
</dbReference>
<dbReference type="SUPFAM" id="SSF53098">
    <property type="entry name" value="Ribonuclease H-like"/>
    <property type="match status" value="1"/>
</dbReference>
<keyword evidence="3" id="KW-1185">Reference proteome</keyword>
<dbReference type="GO" id="GO:0015074">
    <property type="term" value="P:DNA integration"/>
    <property type="evidence" value="ECO:0007669"/>
    <property type="project" value="InterPro"/>
</dbReference>
<proteinExistence type="predicted"/>
<protein>
    <recommendedName>
        <fullName evidence="1">Integrase catalytic domain-containing protein</fullName>
    </recommendedName>
</protein>
<dbReference type="InterPro" id="IPR001584">
    <property type="entry name" value="Integrase_cat-core"/>
</dbReference>
<dbReference type="Gene3D" id="3.30.420.10">
    <property type="entry name" value="Ribonuclease H-like superfamily/Ribonuclease H"/>
    <property type="match status" value="1"/>
</dbReference>
<name>A0A803P466_CANSA</name>
<dbReference type="EMBL" id="UZAU01000286">
    <property type="status" value="NOT_ANNOTATED_CDS"/>
    <property type="molecule type" value="Genomic_DNA"/>
</dbReference>
<dbReference type="InterPro" id="IPR050951">
    <property type="entry name" value="Retrovirus_Pol_polyprotein"/>
</dbReference>
<dbReference type="GO" id="GO:0003676">
    <property type="term" value="F:nucleic acid binding"/>
    <property type="evidence" value="ECO:0007669"/>
    <property type="project" value="InterPro"/>
</dbReference>
<dbReference type="PROSITE" id="PS50994">
    <property type="entry name" value="INTEGRASE"/>
    <property type="match status" value="1"/>
</dbReference>
<accession>A0A803P466</accession>
<dbReference type="PANTHER" id="PTHR37984">
    <property type="entry name" value="PROTEIN CBG26694"/>
    <property type="match status" value="1"/>
</dbReference>
<dbReference type="Proteomes" id="UP000596661">
    <property type="component" value="Chromosome 3"/>
</dbReference>
<evidence type="ECO:0000313" key="3">
    <source>
        <dbReference type="Proteomes" id="UP000596661"/>
    </source>
</evidence>
<dbReference type="Gramene" id="evm.model.03.1154">
    <property type="protein sequence ID" value="cds.evm.model.03.1154"/>
    <property type="gene ID" value="evm.TU.03.1154"/>
</dbReference>
<dbReference type="InterPro" id="IPR012337">
    <property type="entry name" value="RNaseH-like_sf"/>
</dbReference>
<dbReference type="PANTHER" id="PTHR37984:SF5">
    <property type="entry name" value="PROTEIN NYNRIN-LIKE"/>
    <property type="match status" value="1"/>
</dbReference>
<evidence type="ECO:0000259" key="1">
    <source>
        <dbReference type="PROSITE" id="PS50994"/>
    </source>
</evidence>
<evidence type="ECO:0000313" key="2">
    <source>
        <dbReference type="EnsemblPlants" id="cds.evm.model.03.1154"/>
    </source>
</evidence>
<organism evidence="2 3">
    <name type="scientific">Cannabis sativa</name>
    <name type="common">Hemp</name>
    <name type="synonym">Marijuana</name>
    <dbReference type="NCBI Taxonomy" id="3483"/>
    <lineage>
        <taxon>Eukaryota</taxon>
        <taxon>Viridiplantae</taxon>
        <taxon>Streptophyta</taxon>
        <taxon>Embryophyta</taxon>
        <taxon>Tracheophyta</taxon>
        <taxon>Spermatophyta</taxon>
        <taxon>Magnoliopsida</taxon>
        <taxon>eudicotyledons</taxon>
        <taxon>Gunneridae</taxon>
        <taxon>Pentapetalae</taxon>
        <taxon>rosids</taxon>
        <taxon>fabids</taxon>
        <taxon>Rosales</taxon>
        <taxon>Cannabaceae</taxon>
        <taxon>Cannabis</taxon>
    </lineage>
</organism>
<reference evidence="2" key="2">
    <citation type="submission" date="2021-03" db="UniProtKB">
        <authorList>
            <consortium name="EnsemblPlants"/>
        </authorList>
    </citation>
    <scope>IDENTIFICATION</scope>
</reference>
<reference evidence="2" key="1">
    <citation type="submission" date="2018-11" db="EMBL/GenBank/DDBJ databases">
        <authorList>
            <person name="Grassa J C."/>
        </authorList>
    </citation>
    <scope>NUCLEOTIDE SEQUENCE [LARGE SCALE GENOMIC DNA]</scope>
</reference>
<feature type="domain" description="Integrase catalytic" evidence="1">
    <location>
        <begin position="1"/>
        <end position="85"/>
    </location>
</feature>
<sequence length="137" mass="15820">MVTVDYFTKWVEVEPMNMITSKKALDLVIKNIVCRFRLSQKTASDNGKQFDSNHFTDFCIQHRIMKSFSAVSQVQLKMYQGKISRHFNSKVKSHTFDVGDLVLRRVFPPLQEQGVGFKGPKWEGSYEIQHKVGNGTF</sequence>
<dbReference type="InterPro" id="IPR036397">
    <property type="entry name" value="RNaseH_sf"/>
</dbReference>
<dbReference type="AlphaFoldDB" id="A0A803P466"/>